<keyword evidence="4" id="KW-0699">rRNA-binding</keyword>
<evidence type="ECO:0000313" key="8">
    <source>
        <dbReference type="EMBL" id="AWN81745.1"/>
    </source>
</evidence>
<dbReference type="SUPFAM" id="SSF52080">
    <property type="entry name" value="Ribosomal proteins L15p and L18e"/>
    <property type="match status" value="1"/>
</dbReference>
<dbReference type="Gene3D" id="3.100.10.10">
    <property type="match status" value="1"/>
</dbReference>
<evidence type="ECO:0000256" key="6">
    <source>
        <dbReference type="SAM" id="MobiDB-lite"/>
    </source>
</evidence>
<dbReference type="AlphaFoldDB" id="A0A2Z3LGV0"/>
<evidence type="ECO:0000256" key="2">
    <source>
        <dbReference type="ARBA" id="ARBA00022980"/>
    </source>
</evidence>
<comment type="function">
    <text evidence="4">Binds to the 23S rRNA.</text>
</comment>
<evidence type="ECO:0000256" key="5">
    <source>
        <dbReference type="RuleBase" id="RU003888"/>
    </source>
</evidence>
<evidence type="ECO:0000259" key="7">
    <source>
        <dbReference type="Pfam" id="PF00828"/>
    </source>
</evidence>
<gene>
    <name evidence="4 8" type="primary">rplO</name>
    <name evidence="8" type="ORF">DK880_00417</name>
</gene>
<evidence type="ECO:0000313" key="9">
    <source>
        <dbReference type="Proteomes" id="UP000245872"/>
    </source>
</evidence>
<dbReference type="GO" id="GO:0022625">
    <property type="term" value="C:cytosolic large ribosomal subunit"/>
    <property type="evidence" value="ECO:0007669"/>
    <property type="project" value="TreeGrafter"/>
</dbReference>
<keyword evidence="4" id="KW-0694">RNA-binding</keyword>
<keyword evidence="2 4" id="KW-0689">Ribosomal protein</keyword>
<evidence type="ECO:0000256" key="4">
    <source>
        <dbReference type="HAMAP-Rule" id="MF_01341"/>
    </source>
</evidence>
<dbReference type="PROSITE" id="PS00475">
    <property type="entry name" value="RIBOSOMAL_L15"/>
    <property type="match status" value="1"/>
</dbReference>
<dbReference type="PANTHER" id="PTHR12934:SF11">
    <property type="entry name" value="LARGE RIBOSOMAL SUBUNIT PROTEIN UL15M"/>
    <property type="match status" value="1"/>
</dbReference>
<reference evidence="8 9" key="1">
    <citation type="submission" date="2018-05" db="EMBL/GenBank/DDBJ databases">
        <title>Candidatus Cardinium hertigii Genome Assembly.</title>
        <authorList>
            <person name="Showmaker K.C."/>
            <person name="Walden K.O."/>
            <person name="Fields C.J."/>
            <person name="Lambert K.N."/>
            <person name="Hudson M.E."/>
        </authorList>
    </citation>
    <scope>NUCLEOTIDE SEQUENCE [LARGE SCALE GENOMIC DNA]</scope>
    <source>
        <strain evidence="9">cHgTN10</strain>
    </source>
</reference>
<dbReference type="Proteomes" id="UP000245872">
    <property type="component" value="Chromosome"/>
</dbReference>
<protein>
    <recommendedName>
        <fullName evidence="4">Large ribosomal subunit protein uL15</fullName>
    </recommendedName>
</protein>
<evidence type="ECO:0000256" key="3">
    <source>
        <dbReference type="ARBA" id="ARBA00023274"/>
    </source>
</evidence>
<keyword evidence="3 4" id="KW-0687">Ribonucleoprotein</keyword>
<dbReference type="InterPro" id="IPR030878">
    <property type="entry name" value="Ribosomal_uL15"/>
</dbReference>
<feature type="domain" description="Large ribosomal subunit protein uL15/eL18" evidence="7">
    <location>
        <begin position="76"/>
        <end position="146"/>
    </location>
</feature>
<dbReference type="GO" id="GO:0006412">
    <property type="term" value="P:translation"/>
    <property type="evidence" value="ECO:0007669"/>
    <property type="project" value="UniProtKB-UniRule"/>
</dbReference>
<accession>A0A2Z3LGV0</accession>
<dbReference type="GO" id="GO:0019843">
    <property type="term" value="F:rRNA binding"/>
    <property type="evidence" value="ECO:0007669"/>
    <property type="project" value="UniProtKB-UniRule"/>
</dbReference>
<dbReference type="EMBL" id="CP029619">
    <property type="protein sequence ID" value="AWN81745.1"/>
    <property type="molecule type" value="Genomic_DNA"/>
</dbReference>
<comment type="similarity">
    <text evidence="1 4 5">Belongs to the universal ribosomal protein uL15 family.</text>
</comment>
<dbReference type="KEGG" id="cher:DK880_00417"/>
<feature type="region of interest" description="Disordered" evidence="6">
    <location>
        <begin position="17"/>
        <end position="40"/>
    </location>
</feature>
<evidence type="ECO:0000256" key="1">
    <source>
        <dbReference type="ARBA" id="ARBA00007320"/>
    </source>
</evidence>
<feature type="compositionally biased region" description="Gly residues" evidence="6">
    <location>
        <begin position="21"/>
        <end position="31"/>
    </location>
</feature>
<name>A0A2Z3LGV0_9BACT</name>
<dbReference type="InterPro" id="IPR005749">
    <property type="entry name" value="Ribosomal_uL15_bac-type"/>
</dbReference>
<sequence>MELHTLQPALGSFKCKKRIGRGQGSGKGGTATRGCKGAQSRTGYKRKFGFEGGQQPLQRRLPKYGFQCPNRKLFTPLNLSTLQALVEKYNVSCIDSIFLRKHRIIGRQEKYKILGDGSLTVKLSVTAHRCSVSALQAIRHIGGEVVILPIYE</sequence>
<dbReference type="OrthoDB" id="9810293at2"/>
<dbReference type="GO" id="GO:0003735">
    <property type="term" value="F:structural constituent of ribosome"/>
    <property type="evidence" value="ECO:0007669"/>
    <property type="project" value="InterPro"/>
</dbReference>
<proteinExistence type="inferred from homology"/>
<keyword evidence="9" id="KW-1185">Reference proteome</keyword>
<dbReference type="PANTHER" id="PTHR12934">
    <property type="entry name" value="50S RIBOSOMAL PROTEIN L15"/>
    <property type="match status" value="1"/>
</dbReference>
<dbReference type="NCBIfam" id="TIGR01071">
    <property type="entry name" value="rplO_bact"/>
    <property type="match status" value="1"/>
</dbReference>
<organism evidence="8 9">
    <name type="scientific">Candidatus Cardinium hertigii</name>
    <dbReference type="NCBI Taxonomy" id="247481"/>
    <lineage>
        <taxon>Bacteria</taxon>
        <taxon>Pseudomonadati</taxon>
        <taxon>Bacteroidota</taxon>
        <taxon>Cytophagia</taxon>
        <taxon>Cytophagales</taxon>
        <taxon>Amoebophilaceae</taxon>
        <taxon>Candidatus Cardinium</taxon>
    </lineage>
</organism>
<dbReference type="InterPro" id="IPR001196">
    <property type="entry name" value="Ribosomal_uL15_CS"/>
</dbReference>
<dbReference type="HAMAP" id="MF_01341">
    <property type="entry name" value="Ribosomal_uL15"/>
    <property type="match status" value="1"/>
</dbReference>
<comment type="subunit">
    <text evidence="4">Part of the 50S ribosomal subunit.</text>
</comment>
<dbReference type="Pfam" id="PF00828">
    <property type="entry name" value="Ribosomal_L27A"/>
    <property type="match status" value="1"/>
</dbReference>
<dbReference type="InterPro" id="IPR021131">
    <property type="entry name" value="Ribosomal_uL15/eL18"/>
</dbReference>
<dbReference type="InterPro" id="IPR036227">
    <property type="entry name" value="Ribosomal_uL15/eL18_sf"/>
</dbReference>
<dbReference type="RefSeq" id="WP_109997172.1">
    <property type="nucleotide sequence ID" value="NZ_CP029619.1"/>
</dbReference>